<name>A0A3N4LII0_9PEZI</name>
<evidence type="ECO:0000313" key="3">
    <source>
        <dbReference type="Proteomes" id="UP000267821"/>
    </source>
</evidence>
<keyword evidence="1" id="KW-0472">Membrane</keyword>
<reference evidence="2 3" key="1">
    <citation type="journal article" date="2018" name="Nat. Ecol. Evol.">
        <title>Pezizomycetes genomes reveal the molecular basis of ectomycorrhizal truffle lifestyle.</title>
        <authorList>
            <person name="Murat C."/>
            <person name="Payen T."/>
            <person name="Noel B."/>
            <person name="Kuo A."/>
            <person name="Morin E."/>
            <person name="Chen J."/>
            <person name="Kohler A."/>
            <person name="Krizsan K."/>
            <person name="Balestrini R."/>
            <person name="Da Silva C."/>
            <person name="Montanini B."/>
            <person name="Hainaut M."/>
            <person name="Levati E."/>
            <person name="Barry K.W."/>
            <person name="Belfiori B."/>
            <person name="Cichocki N."/>
            <person name="Clum A."/>
            <person name="Dockter R.B."/>
            <person name="Fauchery L."/>
            <person name="Guy J."/>
            <person name="Iotti M."/>
            <person name="Le Tacon F."/>
            <person name="Lindquist E.A."/>
            <person name="Lipzen A."/>
            <person name="Malagnac F."/>
            <person name="Mello A."/>
            <person name="Molinier V."/>
            <person name="Miyauchi S."/>
            <person name="Poulain J."/>
            <person name="Riccioni C."/>
            <person name="Rubini A."/>
            <person name="Sitrit Y."/>
            <person name="Splivallo R."/>
            <person name="Traeger S."/>
            <person name="Wang M."/>
            <person name="Zifcakova L."/>
            <person name="Wipf D."/>
            <person name="Zambonelli A."/>
            <person name="Paolocci F."/>
            <person name="Nowrousian M."/>
            <person name="Ottonello S."/>
            <person name="Baldrian P."/>
            <person name="Spatafora J.W."/>
            <person name="Henrissat B."/>
            <person name="Nagy L.G."/>
            <person name="Aury J.M."/>
            <person name="Wincker P."/>
            <person name="Grigoriev I.V."/>
            <person name="Bonfante P."/>
            <person name="Martin F.M."/>
        </authorList>
    </citation>
    <scope>NUCLEOTIDE SEQUENCE [LARGE SCALE GENOMIC DNA]</scope>
    <source>
        <strain evidence="2 3">ATCC MYA-4762</strain>
    </source>
</reference>
<dbReference type="Proteomes" id="UP000267821">
    <property type="component" value="Unassembled WGS sequence"/>
</dbReference>
<keyword evidence="1" id="KW-0812">Transmembrane</keyword>
<evidence type="ECO:0000313" key="2">
    <source>
        <dbReference type="EMBL" id="RPB22704.1"/>
    </source>
</evidence>
<keyword evidence="1" id="KW-1133">Transmembrane helix</keyword>
<dbReference type="EMBL" id="ML121550">
    <property type="protein sequence ID" value="RPB22704.1"/>
    <property type="molecule type" value="Genomic_DNA"/>
</dbReference>
<proteinExistence type="predicted"/>
<accession>A0A3N4LII0</accession>
<protein>
    <submittedName>
        <fullName evidence="2">Uncharacterized protein</fullName>
    </submittedName>
</protein>
<keyword evidence="3" id="KW-1185">Reference proteome</keyword>
<organism evidence="2 3">
    <name type="scientific">Terfezia boudieri ATCC MYA-4762</name>
    <dbReference type="NCBI Taxonomy" id="1051890"/>
    <lineage>
        <taxon>Eukaryota</taxon>
        <taxon>Fungi</taxon>
        <taxon>Dikarya</taxon>
        <taxon>Ascomycota</taxon>
        <taxon>Pezizomycotina</taxon>
        <taxon>Pezizomycetes</taxon>
        <taxon>Pezizales</taxon>
        <taxon>Pezizaceae</taxon>
        <taxon>Terfezia</taxon>
    </lineage>
</organism>
<dbReference type="InParanoid" id="A0A3N4LII0"/>
<feature type="transmembrane region" description="Helical" evidence="1">
    <location>
        <begin position="6"/>
        <end position="26"/>
    </location>
</feature>
<gene>
    <name evidence="2" type="ORF">L211DRAFT_319773</name>
</gene>
<feature type="transmembrane region" description="Helical" evidence="1">
    <location>
        <begin position="47"/>
        <end position="65"/>
    </location>
</feature>
<evidence type="ECO:0000256" key="1">
    <source>
        <dbReference type="SAM" id="Phobius"/>
    </source>
</evidence>
<dbReference type="AlphaFoldDB" id="A0A3N4LII0"/>
<sequence length="70" mass="7729">MSLFQSSFSPSASAFIIINVSLGGYASNHHMRMDKPLASSKNDPCFFLAKFGAYTILWGSIWKFIQACSC</sequence>